<comment type="caution">
    <text evidence="1">The sequence shown here is derived from an EMBL/GenBank/DDBJ whole genome shotgun (WGS) entry which is preliminary data.</text>
</comment>
<sequence>MLQLLARSPTYLSRIHSSVSRKLQCDATSQSRFDCASVNLGRQKRVLFLKYNRDFTVAEGNASDDLIKTRKSFDKATPGSELIQIDQKNPHHPD</sequence>
<organism evidence="1 2">
    <name type="scientific">Elysia crispata</name>
    <name type="common">lettuce slug</name>
    <dbReference type="NCBI Taxonomy" id="231223"/>
    <lineage>
        <taxon>Eukaryota</taxon>
        <taxon>Metazoa</taxon>
        <taxon>Spiralia</taxon>
        <taxon>Lophotrochozoa</taxon>
        <taxon>Mollusca</taxon>
        <taxon>Gastropoda</taxon>
        <taxon>Heterobranchia</taxon>
        <taxon>Euthyneura</taxon>
        <taxon>Panpulmonata</taxon>
        <taxon>Sacoglossa</taxon>
        <taxon>Placobranchoidea</taxon>
        <taxon>Plakobranchidae</taxon>
        <taxon>Elysia</taxon>
    </lineage>
</organism>
<name>A0AAE0ZRK1_9GAST</name>
<gene>
    <name evidence="1" type="ORF">RRG08_021025</name>
</gene>
<dbReference type="EMBL" id="JAWDGP010003441">
    <property type="protein sequence ID" value="KAK3774279.1"/>
    <property type="molecule type" value="Genomic_DNA"/>
</dbReference>
<dbReference type="AlphaFoldDB" id="A0AAE0ZRK1"/>
<keyword evidence="2" id="KW-1185">Reference proteome</keyword>
<evidence type="ECO:0000313" key="2">
    <source>
        <dbReference type="Proteomes" id="UP001283361"/>
    </source>
</evidence>
<evidence type="ECO:0000313" key="1">
    <source>
        <dbReference type="EMBL" id="KAK3774279.1"/>
    </source>
</evidence>
<reference evidence="1" key="1">
    <citation type="journal article" date="2023" name="G3 (Bethesda)">
        <title>A reference genome for the long-term kleptoplast-retaining sea slug Elysia crispata morphotype clarki.</title>
        <authorList>
            <person name="Eastman K.E."/>
            <person name="Pendleton A.L."/>
            <person name="Shaikh M.A."/>
            <person name="Suttiyut T."/>
            <person name="Ogas R."/>
            <person name="Tomko P."/>
            <person name="Gavelis G."/>
            <person name="Widhalm J.R."/>
            <person name="Wisecaver J.H."/>
        </authorList>
    </citation>
    <scope>NUCLEOTIDE SEQUENCE</scope>
    <source>
        <strain evidence="1">ECLA1</strain>
    </source>
</reference>
<proteinExistence type="predicted"/>
<dbReference type="Proteomes" id="UP001283361">
    <property type="component" value="Unassembled WGS sequence"/>
</dbReference>
<protein>
    <submittedName>
        <fullName evidence="1">Uncharacterized protein</fullName>
    </submittedName>
</protein>
<accession>A0AAE0ZRK1</accession>